<organism evidence="1 2">
    <name type="scientific">Micavibrio aeruginosavorus</name>
    <dbReference type="NCBI Taxonomy" id="349221"/>
    <lineage>
        <taxon>Bacteria</taxon>
        <taxon>Pseudomonadati</taxon>
        <taxon>Bdellovibrionota</taxon>
        <taxon>Bdellovibrionia</taxon>
        <taxon>Bdellovibrionales</taxon>
        <taxon>Pseudobdellovibrionaceae</taxon>
        <taxon>Micavibrio</taxon>
    </lineage>
</organism>
<comment type="caution">
    <text evidence="1">The sequence shown here is derived from an EMBL/GenBank/DDBJ whole genome shotgun (WGS) entry which is preliminary data.</text>
</comment>
<dbReference type="AlphaFoldDB" id="A0A2W4ZAE8"/>
<evidence type="ECO:0000313" key="2">
    <source>
        <dbReference type="Proteomes" id="UP000249557"/>
    </source>
</evidence>
<protein>
    <submittedName>
        <fullName evidence="1">Uncharacterized protein</fullName>
    </submittedName>
</protein>
<name>A0A2W4ZAE8_9BACT</name>
<gene>
    <name evidence="1" type="ORF">DI626_11830</name>
</gene>
<reference evidence="1 2" key="1">
    <citation type="submission" date="2017-08" db="EMBL/GenBank/DDBJ databases">
        <title>Infants hospitalized years apart are colonized by the same room-sourced microbial strains.</title>
        <authorList>
            <person name="Brooks B."/>
            <person name="Olm M.R."/>
            <person name="Firek B.A."/>
            <person name="Baker R."/>
            <person name="Thomas B.C."/>
            <person name="Morowitz M.J."/>
            <person name="Banfield J.F."/>
        </authorList>
    </citation>
    <scope>NUCLEOTIDE SEQUENCE [LARGE SCALE GENOMIC DNA]</scope>
    <source>
        <strain evidence="1">S2_018_000_R2_104</strain>
    </source>
</reference>
<proteinExistence type="predicted"/>
<evidence type="ECO:0000313" key="1">
    <source>
        <dbReference type="EMBL" id="PZO78696.1"/>
    </source>
</evidence>
<dbReference type="Proteomes" id="UP000249557">
    <property type="component" value="Unassembled WGS sequence"/>
</dbReference>
<dbReference type="EMBL" id="QFNK01000377">
    <property type="protein sequence ID" value="PZO78696.1"/>
    <property type="molecule type" value="Genomic_DNA"/>
</dbReference>
<sequence>MATITFIPRTTIECALQELINMGIVKYSLTDNHEHCFVLRKDRAISADGAPCLLNELFNIYEVITDCDELDLDDYENDNGDFE</sequence>
<accession>A0A2W4ZAE8</accession>